<dbReference type="AlphaFoldDB" id="A0A656HEV8"/>
<dbReference type="Pfam" id="PF12833">
    <property type="entry name" value="HTH_18"/>
    <property type="match status" value="1"/>
</dbReference>
<dbReference type="InterPro" id="IPR050204">
    <property type="entry name" value="AraC_XylS_family_regulators"/>
</dbReference>
<name>A0A656HEV8_THINJ</name>
<feature type="domain" description="HTH araC/xylS-type" evidence="4">
    <location>
        <begin position="203"/>
        <end position="304"/>
    </location>
</feature>
<dbReference type="GO" id="GO:0003700">
    <property type="term" value="F:DNA-binding transcription factor activity"/>
    <property type="evidence" value="ECO:0007669"/>
    <property type="project" value="InterPro"/>
</dbReference>
<dbReference type="InterPro" id="IPR018060">
    <property type="entry name" value="HTH_AraC"/>
</dbReference>
<dbReference type="PROSITE" id="PS01124">
    <property type="entry name" value="HTH_ARAC_FAMILY_2"/>
    <property type="match status" value="1"/>
</dbReference>
<reference evidence="6" key="1">
    <citation type="journal article" date="2011" name="Stand. Genomic Sci.">
        <title>Genome sequence of the filamentous, gliding Thiothrix nivea neotype strain (JP2(T)).</title>
        <authorList>
            <person name="Lapidus A."/>
            <person name="Nolan M."/>
            <person name="Lucas S."/>
            <person name="Glavina Del Rio T."/>
            <person name="Tice H."/>
            <person name="Cheng J.F."/>
            <person name="Tapia R."/>
            <person name="Han C."/>
            <person name="Goodwin L."/>
            <person name="Pitluck S."/>
            <person name="Liolios K."/>
            <person name="Pagani I."/>
            <person name="Ivanova N."/>
            <person name="Huntemann M."/>
            <person name="Mavromatis K."/>
            <person name="Mikhailova N."/>
            <person name="Pati A."/>
            <person name="Chen A."/>
            <person name="Palaniappan K."/>
            <person name="Land M."/>
            <person name="Brambilla E.M."/>
            <person name="Rohde M."/>
            <person name="Abt B."/>
            <person name="Verbarg S."/>
            <person name="Goker M."/>
            <person name="Bristow J."/>
            <person name="Eisen J.A."/>
            <person name="Markowitz V."/>
            <person name="Hugenholtz P."/>
            <person name="Kyrpides N.C."/>
            <person name="Klenk H.P."/>
            <person name="Woyke T."/>
        </authorList>
    </citation>
    <scope>NUCLEOTIDE SEQUENCE [LARGE SCALE GENOMIC DNA]</scope>
    <source>
        <strain evidence="6">ATCC 35100 / DSM 5205 / JP2</strain>
    </source>
</reference>
<evidence type="ECO:0000256" key="3">
    <source>
        <dbReference type="ARBA" id="ARBA00023163"/>
    </source>
</evidence>
<dbReference type="SMART" id="SM00342">
    <property type="entry name" value="HTH_ARAC"/>
    <property type="match status" value="1"/>
</dbReference>
<keyword evidence="3" id="KW-0804">Transcription</keyword>
<dbReference type="InterPro" id="IPR032783">
    <property type="entry name" value="AraC_lig"/>
</dbReference>
<protein>
    <submittedName>
        <fullName evidence="5">Transcriptional regulator, AraC family</fullName>
    </submittedName>
</protein>
<evidence type="ECO:0000259" key="4">
    <source>
        <dbReference type="PROSITE" id="PS01124"/>
    </source>
</evidence>
<dbReference type="OrthoDB" id="9783876at2"/>
<dbReference type="RefSeq" id="WP_002709358.1">
    <property type="nucleotide sequence ID" value="NZ_JH651384.1"/>
</dbReference>
<dbReference type="PRINTS" id="PR00032">
    <property type="entry name" value="HTHARAC"/>
</dbReference>
<gene>
    <name evidence="5" type="ORF">Thini_2932</name>
</gene>
<dbReference type="PANTHER" id="PTHR46796:SF7">
    <property type="entry name" value="ARAC FAMILY TRANSCRIPTIONAL REGULATOR"/>
    <property type="match status" value="1"/>
</dbReference>
<dbReference type="Pfam" id="PF12852">
    <property type="entry name" value="Cupin_6"/>
    <property type="match status" value="1"/>
</dbReference>
<sequence length="310" mass="34786">MSKLLTNPSRNTDVLSHILQLLHFKSHVFFHSTYCGRWAVDSSGTGRSTFHLVSGGNCWLHMPELESPIKLEAGDFLVFPFDAQHAISDSHILDVDTIGQECPEDGNKKTALVCGYFMFDMPTANPVINSLPKWMLVKCEQAGIGFRLEQLSDMIRSEIDSQTPGKEVIIDRLTELLFIQVIRHYLNTGELADKGLLAALADKRISYALQAFHTMPGHGWSVEKLADAAHLSRSAFSSLFTQILGEPPMQYVTYWRMQLAYSELLTTRKPIADIAELIGYQSETAFRKTFKQVMGITPSMARNRAASQQE</sequence>
<dbReference type="Proteomes" id="UP000005317">
    <property type="component" value="Unassembled WGS sequence"/>
</dbReference>
<evidence type="ECO:0000256" key="1">
    <source>
        <dbReference type="ARBA" id="ARBA00023015"/>
    </source>
</evidence>
<keyword evidence="2" id="KW-0238">DNA-binding</keyword>
<dbReference type="SUPFAM" id="SSF46689">
    <property type="entry name" value="Homeodomain-like"/>
    <property type="match status" value="2"/>
</dbReference>
<dbReference type="Gene3D" id="1.10.10.60">
    <property type="entry name" value="Homeodomain-like"/>
    <property type="match status" value="2"/>
</dbReference>
<keyword evidence="6" id="KW-1185">Reference proteome</keyword>
<evidence type="ECO:0000313" key="5">
    <source>
        <dbReference type="EMBL" id="EIJ35458.1"/>
    </source>
</evidence>
<dbReference type="PANTHER" id="PTHR46796">
    <property type="entry name" value="HTH-TYPE TRANSCRIPTIONAL ACTIVATOR RHAS-RELATED"/>
    <property type="match status" value="1"/>
</dbReference>
<evidence type="ECO:0000313" key="6">
    <source>
        <dbReference type="Proteomes" id="UP000005317"/>
    </source>
</evidence>
<proteinExistence type="predicted"/>
<dbReference type="InterPro" id="IPR009057">
    <property type="entry name" value="Homeodomain-like_sf"/>
</dbReference>
<dbReference type="GO" id="GO:0043565">
    <property type="term" value="F:sequence-specific DNA binding"/>
    <property type="evidence" value="ECO:0007669"/>
    <property type="project" value="InterPro"/>
</dbReference>
<keyword evidence="1" id="KW-0805">Transcription regulation</keyword>
<evidence type="ECO:0000256" key="2">
    <source>
        <dbReference type="ARBA" id="ARBA00023125"/>
    </source>
</evidence>
<accession>A0A656HEV8</accession>
<dbReference type="EMBL" id="JH651384">
    <property type="protein sequence ID" value="EIJ35458.1"/>
    <property type="molecule type" value="Genomic_DNA"/>
</dbReference>
<dbReference type="InterPro" id="IPR020449">
    <property type="entry name" value="Tscrpt_reg_AraC-type_HTH"/>
</dbReference>
<organism evidence="5 6">
    <name type="scientific">Thiothrix nivea (strain ATCC 35100 / DSM 5205 / JP2)</name>
    <dbReference type="NCBI Taxonomy" id="870187"/>
    <lineage>
        <taxon>Bacteria</taxon>
        <taxon>Pseudomonadati</taxon>
        <taxon>Pseudomonadota</taxon>
        <taxon>Gammaproteobacteria</taxon>
        <taxon>Thiotrichales</taxon>
        <taxon>Thiotrichaceae</taxon>
        <taxon>Thiothrix</taxon>
    </lineage>
</organism>